<dbReference type="GO" id="GO:0005789">
    <property type="term" value="C:endoplasmic reticulum membrane"/>
    <property type="evidence" value="ECO:0007669"/>
    <property type="project" value="TreeGrafter"/>
</dbReference>
<evidence type="ECO:0000256" key="2">
    <source>
        <dbReference type="ARBA" id="ARBA00008803"/>
    </source>
</evidence>
<keyword evidence="5 7" id="KW-0472">Membrane</keyword>
<comment type="similarity">
    <text evidence="2">Belongs to the TAPT1 family.</text>
</comment>
<evidence type="ECO:0000256" key="6">
    <source>
        <dbReference type="SAM" id="MobiDB-lite"/>
    </source>
</evidence>
<dbReference type="PANTHER" id="PTHR13317">
    <property type="entry name" value="TRANSMEMBRANE ANTERIOR POSTERIOR TRANSFORMATION PROTEIN 1 HOMOLOG"/>
    <property type="match status" value="1"/>
</dbReference>
<keyword evidence="4 7" id="KW-1133">Transmembrane helix</keyword>
<feature type="region of interest" description="Disordered" evidence="6">
    <location>
        <begin position="163"/>
        <end position="213"/>
    </location>
</feature>
<keyword evidence="3 7" id="KW-0812">Transmembrane</keyword>
<accession>A0A183DVM9</accession>
<organism evidence="8">
    <name type="scientific">Gongylonema pulchrum</name>
    <dbReference type="NCBI Taxonomy" id="637853"/>
    <lineage>
        <taxon>Eukaryota</taxon>
        <taxon>Metazoa</taxon>
        <taxon>Ecdysozoa</taxon>
        <taxon>Nematoda</taxon>
        <taxon>Chromadorea</taxon>
        <taxon>Rhabditida</taxon>
        <taxon>Spirurina</taxon>
        <taxon>Spiruromorpha</taxon>
        <taxon>Spiruroidea</taxon>
        <taxon>Gongylonematidae</taxon>
        <taxon>Gongylonema</taxon>
    </lineage>
</organism>
<dbReference type="InterPro" id="IPR008010">
    <property type="entry name" value="Tatp1"/>
</dbReference>
<dbReference type="PANTHER" id="PTHR13317:SF4">
    <property type="entry name" value="TRANSMEMBRANE ANTERIOR POSTERIOR TRANSFORMATION PROTEIN 1 HOMOLOG"/>
    <property type="match status" value="1"/>
</dbReference>
<reference evidence="8" key="1">
    <citation type="submission" date="2016-06" db="UniProtKB">
        <authorList>
            <consortium name="WormBaseParasite"/>
        </authorList>
    </citation>
    <scope>IDENTIFICATION</scope>
</reference>
<feature type="transmembrane region" description="Helical" evidence="7">
    <location>
        <begin position="40"/>
        <end position="59"/>
    </location>
</feature>
<dbReference type="WBParaSite" id="GPUH_0001278401-mRNA-1">
    <property type="protein sequence ID" value="GPUH_0001278401-mRNA-1"/>
    <property type="gene ID" value="GPUH_0001278401"/>
</dbReference>
<dbReference type="Pfam" id="PF05346">
    <property type="entry name" value="DUF747"/>
    <property type="match status" value="1"/>
</dbReference>
<name>A0A183DVM9_9BILA</name>
<evidence type="ECO:0000313" key="8">
    <source>
        <dbReference type="WBParaSite" id="GPUH_0001278401-mRNA-1"/>
    </source>
</evidence>
<evidence type="ECO:0000256" key="5">
    <source>
        <dbReference type="ARBA" id="ARBA00023136"/>
    </source>
</evidence>
<evidence type="ECO:0000256" key="3">
    <source>
        <dbReference type="ARBA" id="ARBA00022692"/>
    </source>
</evidence>
<comment type="subcellular location">
    <subcellularLocation>
        <location evidence="1">Membrane</location>
        <topology evidence="1">Multi-pass membrane protein</topology>
    </subcellularLocation>
</comment>
<sequence>LSALRSTFQVLVLVAEVIVDWLKHAFITKFNEIPAEVYQGLVWIFLLTMKILNGIVVLGKACEHVKHYRELQEKTECEIFRKRVLMMKSKSAPNVLHQTAASKGFTVSDLMSHWGELSNTLETIPSRSVESASVSEPRRTKSLAIFKPRRDNSLPPQVAIAEGEEKEDISEVSDQTRSSPRRRTRTTECESLSDVQAYTMLGSATEPAEGIHS</sequence>
<evidence type="ECO:0000256" key="1">
    <source>
        <dbReference type="ARBA" id="ARBA00004141"/>
    </source>
</evidence>
<evidence type="ECO:0000256" key="7">
    <source>
        <dbReference type="SAM" id="Phobius"/>
    </source>
</evidence>
<protein>
    <submittedName>
        <fullName evidence="8">Ion_trans domain-containing protein</fullName>
    </submittedName>
</protein>
<dbReference type="AlphaFoldDB" id="A0A183DVM9"/>
<evidence type="ECO:0000256" key="4">
    <source>
        <dbReference type="ARBA" id="ARBA00022989"/>
    </source>
</evidence>
<proteinExistence type="inferred from homology"/>